<evidence type="ECO:0000313" key="5">
    <source>
        <dbReference type="Proteomes" id="UP000746690"/>
    </source>
</evidence>
<dbReference type="EMBL" id="JABBHF010000004">
    <property type="protein sequence ID" value="NMH87518.1"/>
    <property type="molecule type" value="Genomic_DNA"/>
</dbReference>
<dbReference type="InterPro" id="IPR037066">
    <property type="entry name" value="Plug_dom_sf"/>
</dbReference>
<gene>
    <name evidence="4" type="ORF">HHX25_08380</name>
</gene>
<dbReference type="InterPro" id="IPR036942">
    <property type="entry name" value="Beta-barrel_TonB_sf"/>
</dbReference>
<protein>
    <submittedName>
        <fullName evidence="4">TonB-dependent receptor</fullName>
    </submittedName>
</protein>
<evidence type="ECO:0000256" key="3">
    <source>
        <dbReference type="ARBA" id="ARBA00023237"/>
    </source>
</evidence>
<accession>A0ABX1RWV1</accession>
<dbReference type="Gene3D" id="2.170.130.10">
    <property type="entry name" value="TonB-dependent receptor, plug domain"/>
    <property type="match status" value="1"/>
</dbReference>
<dbReference type="Pfam" id="PF13715">
    <property type="entry name" value="CarbopepD_reg_2"/>
    <property type="match status" value="1"/>
</dbReference>
<dbReference type="SUPFAM" id="SSF56935">
    <property type="entry name" value="Porins"/>
    <property type="match status" value="1"/>
</dbReference>
<reference evidence="4 5" key="1">
    <citation type="submission" date="2020-04" db="EMBL/GenBank/DDBJ databases">
        <title>A Flavivirga sp. nov.</title>
        <authorList>
            <person name="Sun X."/>
        </authorList>
    </citation>
    <scope>NUCLEOTIDE SEQUENCE [LARGE SCALE GENOMIC DNA]</scope>
    <source>
        <strain evidence="4 5">Y03</strain>
    </source>
</reference>
<dbReference type="RefSeq" id="WP_169672099.1">
    <property type="nucleotide sequence ID" value="NZ_JABBHF010000004.1"/>
</dbReference>
<dbReference type="SUPFAM" id="SSF49464">
    <property type="entry name" value="Carboxypeptidase regulatory domain-like"/>
    <property type="match status" value="1"/>
</dbReference>
<keyword evidence="5" id="KW-1185">Reference proteome</keyword>
<evidence type="ECO:0000313" key="4">
    <source>
        <dbReference type="EMBL" id="NMH87518.1"/>
    </source>
</evidence>
<sequence>MRLITILFIASIFNASYSQNKEYKLSFKIIDQETGLNVDNAQILITPCDCGGVTDYTGSFNVKLVKNTYTINISYIGYETYSQMISLDKNQLLRIKLHKKEEKLSEVIVKAKKTNDNVESTQMGIIKLKALEIKKMPMALGEMDVLRGLTFVAGVNNAGDVSNGLSVRGGSLDQNLLLYDYAPVFNPTHLFGLISVFTPEALSSVDLYRSNIPSRYGGRVTSVVDVKVKNPYVDKFKLAGGIGVLSTRLSVETPIIKDKLLLITGIRKGYTDFLFPAFSKRLKDTKANYTDGTIKLLYLPTEKDQLSFTGFYSKDFYQLDFVSRIENINSDKNQYDFATLNGTLKWIHSFNDNTNLKTVLIGSHYTPKILFPEREVNNKIEFSSNIKYLSLISEFSKKVNKKVDYYAGTQLNQYKIAPGDLNPGTAQSIRPVSLPSEKNYELSIYANINWKPIKKLFLSGGLRYTNSFLVGPYTSASFNENLGTINETSFFSKGKKVKGYDALEPRLGATFKLGNHTSIKTNYAKTNQYLQNIYNTTTPLPTSRWKNVDFNIKPQIGNTYGVGVFQNFNDNTIEVGIEGYYRDTKNVLTYKPGADFFLEEFIQKDIVQGQGKAYGVEFSIKKNKGPINGWLNYTWSRSFLRSINEKLGDRINNNQWFPSDFDRPHVVNGTINFESKYNTFSFNFTGQTGRPFTIPNGIVSVGEIETPIYLERNNSRLPVYHRLDFSWKVHFSKSKKNKRWSNNWIVTIYNIYDRNNPINIFYKSREDYLANAHLFRDSPLGAFQLSILDNPILSLTYNFTFQ</sequence>
<keyword evidence="4" id="KW-0675">Receptor</keyword>
<evidence type="ECO:0000256" key="1">
    <source>
        <dbReference type="ARBA" id="ARBA00004442"/>
    </source>
</evidence>
<keyword evidence="3" id="KW-0998">Cell outer membrane</keyword>
<dbReference type="Gene3D" id="2.60.40.1120">
    <property type="entry name" value="Carboxypeptidase-like, regulatory domain"/>
    <property type="match status" value="1"/>
</dbReference>
<dbReference type="Gene3D" id="2.40.170.20">
    <property type="entry name" value="TonB-dependent receptor, beta-barrel domain"/>
    <property type="match status" value="1"/>
</dbReference>
<dbReference type="InterPro" id="IPR008969">
    <property type="entry name" value="CarboxyPept-like_regulatory"/>
</dbReference>
<comment type="caution">
    <text evidence="4">The sequence shown here is derived from an EMBL/GenBank/DDBJ whole genome shotgun (WGS) entry which is preliminary data.</text>
</comment>
<organism evidence="4 5">
    <name type="scientific">Flavivirga algicola</name>
    <dbReference type="NCBI Taxonomy" id="2729136"/>
    <lineage>
        <taxon>Bacteria</taxon>
        <taxon>Pseudomonadati</taxon>
        <taxon>Bacteroidota</taxon>
        <taxon>Flavobacteriia</taxon>
        <taxon>Flavobacteriales</taxon>
        <taxon>Flavobacteriaceae</taxon>
        <taxon>Flavivirga</taxon>
    </lineage>
</organism>
<evidence type="ECO:0000256" key="2">
    <source>
        <dbReference type="ARBA" id="ARBA00023136"/>
    </source>
</evidence>
<keyword evidence="2" id="KW-0472">Membrane</keyword>
<proteinExistence type="predicted"/>
<dbReference type="Proteomes" id="UP000746690">
    <property type="component" value="Unassembled WGS sequence"/>
</dbReference>
<name>A0ABX1RWV1_9FLAO</name>
<comment type="subcellular location">
    <subcellularLocation>
        <location evidence="1">Cell outer membrane</location>
    </subcellularLocation>
</comment>